<keyword evidence="1" id="KW-0732">Signal</keyword>
<dbReference type="GO" id="GO:0020037">
    <property type="term" value="F:heme binding"/>
    <property type="evidence" value="ECO:0007669"/>
    <property type="project" value="InterPro"/>
</dbReference>
<evidence type="ECO:0000256" key="1">
    <source>
        <dbReference type="SAM" id="SignalP"/>
    </source>
</evidence>
<reference evidence="2 3" key="1">
    <citation type="submission" date="2019-10" db="EMBL/GenBank/DDBJ databases">
        <title>Extracellular Electron Transfer in a Candidatus Methanoperedens spp. Enrichment Culture.</title>
        <authorList>
            <person name="Berger S."/>
            <person name="Rangel Shaw D."/>
            <person name="Berben T."/>
            <person name="In 'T Zandt M."/>
            <person name="Frank J."/>
            <person name="Reimann J."/>
            <person name="Jetten M.S.M."/>
            <person name="Welte C.U."/>
        </authorList>
    </citation>
    <scope>NUCLEOTIDE SEQUENCE [LARGE SCALE GENOMIC DNA]</scope>
    <source>
        <strain evidence="2">SB12</strain>
    </source>
</reference>
<dbReference type="GO" id="GO:0009055">
    <property type="term" value="F:electron transfer activity"/>
    <property type="evidence" value="ECO:0007669"/>
    <property type="project" value="InterPro"/>
</dbReference>
<dbReference type="Proteomes" id="UP000460298">
    <property type="component" value="Unassembled WGS sequence"/>
</dbReference>
<evidence type="ECO:0000313" key="2">
    <source>
        <dbReference type="EMBL" id="KAB2929992.1"/>
    </source>
</evidence>
<gene>
    <name evidence="2" type="ORF">F9K24_18345</name>
</gene>
<dbReference type="InterPro" id="IPR015943">
    <property type="entry name" value="WD40/YVTN_repeat-like_dom_sf"/>
</dbReference>
<dbReference type="Gene3D" id="2.60.40.1120">
    <property type="entry name" value="Carboxypeptidase-like, regulatory domain"/>
    <property type="match status" value="1"/>
</dbReference>
<name>A0A833GYD4_9LEPT</name>
<dbReference type="InterPro" id="IPR013784">
    <property type="entry name" value="Carb-bd-like_fold"/>
</dbReference>
<dbReference type="GO" id="GO:0030246">
    <property type="term" value="F:carbohydrate binding"/>
    <property type="evidence" value="ECO:0007669"/>
    <property type="project" value="InterPro"/>
</dbReference>
<dbReference type="Gene3D" id="2.130.10.10">
    <property type="entry name" value="YVTN repeat-like/Quinoprotein amine dehydrogenase"/>
    <property type="match status" value="2"/>
</dbReference>
<dbReference type="InterPro" id="IPR036909">
    <property type="entry name" value="Cyt_c-like_dom_sf"/>
</dbReference>
<dbReference type="Gene3D" id="1.10.760.10">
    <property type="entry name" value="Cytochrome c-like domain"/>
    <property type="match status" value="1"/>
</dbReference>
<comment type="caution">
    <text evidence="2">The sequence shown here is derived from an EMBL/GenBank/DDBJ whole genome shotgun (WGS) entry which is preliminary data.</text>
</comment>
<dbReference type="InterPro" id="IPR051344">
    <property type="entry name" value="Vgb"/>
</dbReference>
<dbReference type="SUPFAM" id="SSF63829">
    <property type="entry name" value="Calcium-dependent phosphotriesterase"/>
    <property type="match status" value="1"/>
</dbReference>
<evidence type="ECO:0000313" key="3">
    <source>
        <dbReference type="Proteomes" id="UP000460298"/>
    </source>
</evidence>
<feature type="chain" id="PRO_5032791423" description="Streptogramin lyase" evidence="1">
    <location>
        <begin position="22"/>
        <end position="591"/>
    </location>
</feature>
<protein>
    <recommendedName>
        <fullName evidence="4">Streptogramin lyase</fullName>
    </recommendedName>
</protein>
<accession>A0A833GYD4</accession>
<dbReference type="SUPFAM" id="SSF49452">
    <property type="entry name" value="Starch-binding domain-like"/>
    <property type="match status" value="1"/>
</dbReference>
<dbReference type="AlphaFoldDB" id="A0A833GYD4"/>
<sequence>MKNRIKAVAFLVLIASVTALEARTITGSVKSDKGTAIAGATVTITNADGYSESVYTDASGNFRLQSMIEGTATMRARAYGFSDAVANAGPAVHFRMQHHASEALYSQDLPASAHVVTLQWDDERMQKDFVSQCQFCHQIGNATTRRARDEDAWESVITRMQGYGSVLTWENERVFRKVLASSFREEPVKTVLTPDVSPQLSKASVREWSFGDGSSYVHDIELGRDGLIYGVDMGSDRLWILNPKTNQIDFKQMPPNDLPLGGLFSGGVAPLGTFAAYHGPHSIVEGPDGKMYMTCSLSAEICIYDPSSEQFEFLPTGGDTIYPHTLRFDKKGILWFTFALSNQIGRLDPQTKEMKIIDLPSNGFWRWLSDAMLPTILKVSSWFGKRDLYIALSHHKTSGEGHNVLNLPYGIDIDPVDGSIWYSKLYAGIIGRVDADTLAVEEFESARRGPRRLRFDQNGMLWIPSFEEGYLMTFNTKERKFEKEYRLPTLAPDQYETPYALNVHPKTGEIWITANLSDRWFRFDPQSESFVSYPSPTRVAFMRDFIFLPDGQACTSNSNLPAASIEGGRPKIVCIDAGVQGGIPAGIQAGK</sequence>
<evidence type="ECO:0008006" key="4">
    <source>
        <dbReference type="Google" id="ProtNLM"/>
    </source>
</evidence>
<dbReference type="PANTHER" id="PTHR40274">
    <property type="entry name" value="VIRGINIAMYCIN B LYASE"/>
    <property type="match status" value="1"/>
</dbReference>
<dbReference type="EMBL" id="WBUI01000024">
    <property type="protein sequence ID" value="KAB2929992.1"/>
    <property type="molecule type" value="Genomic_DNA"/>
</dbReference>
<feature type="signal peptide" evidence="1">
    <location>
        <begin position="1"/>
        <end position="21"/>
    </location>
</feature>
<dbReference type="PANTHER" id="PTHR40274:SF3">
    <property type="entry name" value="VIRGINIAMYCIN B LYASE"/>
    <property type="match status" value="1"/>
</dbReference>
<dbReference type="Pfam" id="PF13620">
    <property type="entry name" value="CarboxypepD_reg"/>
    <property type="match status" value="1"/>
</dbReference>
<proteinExistence type="predicted"/>
<organism evidence="2 3">
    <name type="scientific">Leptonema illini</name>
    <dbReference type="NCBI Taxonomy" id="183"/>
    <lineage>
        <taxon>Bacteria</taxon>
        <taxon>Pseudomonadati</taxon>
        <taxon>Spirochaetota</taxon>
        <taxon>Spirochaetia</taxon>
        <taxon>Leptospirales</taxon>
        <taxon>Leptospiraceae</taxon>
        <taxon>Leptonema</taxon>
    </lineage>
</organism>